<name>A0A1Z4JDA6_LEPBY</name>
<sequence>MLFTLSTATAKTHSEERYLSLIPPCDVTQARSFRYREHLPFTRDGLWRIESGYVRTITWDDEGTISALGIWGTGEVVGHQLSTITPYQIECLTPVLVREIPLSDDCTHLLLSHLHQVETLLNVTSIKQTMVRLVKLLEWLAQRFGRLDEQGYLIDIPLTHQCISELIGATRVTVTRSLSELRRAGKIQQLCQHRILLQNFRAV</sequence>
<dbReference type="InterPro" id="IPR036388">
    <property type="entry name" value="WH-like_DNA-bd_sf"/>
</dbReference>
<dbReference type="PROSITE" id="PS51063">
    <property type="entry name" value="HTH_CRP_2"/>
    <property type="match status" value="1"/>
</dbReference>
<evidence type="ECO:0000313" key="5">
    <source>
        <dbReference type="EMBL" id="BAY54653.1"/>
    </source>
</evidence>
<keyword evidence="3" id="KW-0804">Transcription</keyword>
<keyword evidence="6" id="KW-1185">Reference proteome</keyword>
<dbReference type="Proteomes" id="UP000217895">
    <property type="component" value="Chromosome"/>
</dbReference>
<accession>A0A1Z4JDA6</accession>
<dbReference type="InterPro" id="IPR018490">
    <property type="entry name" value="cNMP-bd_dom_sf"/>
</dbReference>
<dbReference type="GO" id="GO:0006355">
    <property type="term" value="P:regulation of DNA-templated transcription"/>
    <property type="evidence" value="ECO:0007669"/>
    <property type="project" value="InterPro"/>
</dbReference>
<keyword evidence="1" id="KW-0805">Transcription regulation</keyword>
<dbReference type="SUPFAM" id="SSF46785">
    <property type="entry name" value="Winged helix' DNA-binding domain"/>
    <property type="match status" value="1"/>
</dbReference>
<dbReference type="InterPro" id="IPR036390">
    <property type="entry name" value="WH_DNA-bd_sf"/>
</dbReference>
<dbReference type="EMBL" id="AP018203">
    <property type="protein sequence ID" value="BAY54653.1"/>
    <property type="molecule type" value="Genomic_DNA"/>
</dbReference>
<dbReference type="InterPro" id="IPR012318">
    <property type="entry name" value="HTH_CRP"/>
</dbReference>
<organism evidence="5 6">
    <name type="scientific">Leptolyngbya boryana NIES-2135</name>
    <dbReference type="NCBI Taxonomy" id="1973484"/>
    <lineage>
        <taxon>Bacteria</taxon>
        <taxon>Bacillati</taxon>
        <taxon>Cyanobacteriota</taxon>
        <taxon>Cyanophyceae</taxon>
        <taxon>Leptolyngbyales</taxon>
        <taxon>Leptolyngbyaceae</taxon>
        <taxon>Leptolyngbya group</taxon>
        <taxon>Leptolyngbya</taxon>
    </lineage>
</organism>
<evidence type="ECO:0000256" key="2">
    <source>
        <dbReference type="ARBA" id="ARBA00023125"/>
    </source>
</evidence>
<dbReference type="Gene3D" id="1.10.10.10">
    <property type="entry name" value="Winged helix-like DNA-binding domain superfamily/Winged helix DNA-binding domain"/>
    <property type="match status" value="1"/>
</dbReference>
<dbReference type="CDD" id="cd00092">
    <property type="entry name" value="HTH_CRP"/>
    <property type="match status" value="1"/>
</dbReference>
<gene>
    <name evidence="5" type="ORF">NIES2135_14710</name>
</gene>
<feature type="domain" description="HTH crp-type" evidence="4">
    <location>
        <begin position="127"/>
        <end position="201"/>
    </location>
</feature>
<reference evidence="5 6" key="1">
    <citation type="submission" date="2017-06" db="EMBL/GenBank/DDBJ databases">
        <title>Genome sequencing of cyanobaciteial culture collection at National Institute for Environmental Studies (NIES).</title>
        <authorList>
            <person name="Hirose Y."/>
            <person name="Shimura Y."/>
            <person name="Fujisawa T."/>
            <person name="Nakamura Y."/>
            <person name="Kawachi M."/>
        </authorList>
    </citation>
    <scope>NUCLEOTIDE SEQUENCE [LARGE SCALE GENOMIC DNA]</scope>
    <source>
        <strain evidence="5 6">NIES-2135</strain>
    </source>
</reference>
<evidence type="ECO:0000256" key="1">
    <source>
        <dbReference type="ARBA" id="ARBA00023015"/>
    </source>
</evidence>
<dbReference type="SUPFAM" id="SSF51206">
    <property type="entry name" value="cAMP-binding domain-like"/>
    <property type="match status" value="1"/>
</dbReference>
<dbReference type="SMART" id="SM00419">
    <property type="entry name" value="HTH_CRP"/>
    <property type="match status" value="1"/>
</dbReference>
<dbReference type="GO" id="GO:0003677">
    <property type="term" value="F:DNA binding"/>
    <property type="evidence" value="ECO:0007669"/>
    <property type="project" value="UniProtKB-KW"/>
</dbReference>
<dbReference type="PRINTS" id="PR00034">
    <property type="entry name" value="HTHCRP"/>
</dbReference>
<protein>
    <submittedName>
        <fullName evidence="5">Putative Crp/Fnr family transcriptional regulator</fullName>
    </submittedName>
</protein>
<evidence type="ECO:0000313" key="6">
    <source>
        <dbReference type="Proteomes" id="UP000217895"/>
    </source>
</evidence>
<dbReference type="Pfam" id="PF13545">
    <property type="entry name" value="HTH_Crp_2"/>
    <property type="match status" value="1"/>
</dbReference>
<dbReference type="AlphaFoldDB" id="A0A1Z4JDA6"/>
<evidence type="ECO:0000256" key="3">
    <source>
        <dbReference type="ARBA" id="ARBA00023163"/>
    </source>
</evidence>
<proteinExistence type="predicted"/>
<keyword evidence="2" id="KW-0238">DNA-binding</keyword>
<evidence type="ECO:0000259" key="4">
    <source>
        <dbReference type="PROSITE" id="PS51063"/>
    </source>
</evidence>